<keyword evidence="7 13" id="KW-0560">Oxidoreductase</keyword>
<dbReference type="Gene3D" id="3.20.70.20">
    <property type="match status" value="1"/>
</dbReference>
<evidence type="ECO:0000256" key="3">
    <source>
        <dbReference type="ARBA" id="ARBA00022628"/>
    </source>
</evidence>
<dbReference type="InterPro" id="IPR008926">
    <property type="entry name" value="RNR_R1-su_N"/>
</dbReference>
<comment type="cofactor">
    <cofactor evidence="1 13">
        <name>adenosylcob(III)alamin</name>
        <dbReference type="ChEBI" id="CHEBI:18408"/>
    </cofactor>
</comment>
<comment type="function">
    <text evidence="13">Catalyzes the reduction of ribonucleotides to deoxyribonucleotides. May function to provide a pool of deoxyribonucleotide precursors for DNA repair during oxygen limitation and/or for immediate growth after restoration of oxygen.</text>
</comment>
<evidence type="ECO:0000256" key="11">
    <source>
        <dbReference type="ARBA" id="ARBA00047754"/>
    </source>
</evidence>
<dbReference type="InterPro" id="IPR013344">
    <property type="entry name" value="RNR_NrdJ/NrdZ"/>
</dbReference>
<dbReference type="PANTHER" id="PTHR43371:SF1">
    <property type="entry name" value="RIBONUCLEOSIDE-DIPHOSPHATE REDUCTASE"/>
    <property type="match status" value="1"/>
</dbReference>
<dbReference type="InterPro" id="IPR050862">
    <property type="entry name" value="RdRp_reductase_class-2"/>
</dbReference>
<evidence type="ECO:0000256" key="8">
    <source>
        <dbReference type="ARBA" id="ARBA00023116"/>
    </source>
</evidence>
<evidence type="ECO:0000313" key="15">
    <source>
        <dbReference type="EMBL" id="RKX70123.1"/>
    </source>
</evidence>
<comment type="catalytic activity">
    <reaction evidence="11 13">
        <text>a 2'-deoxyribonucleoside 5'-diphosphate + [thioredoxin]-disulfide + H2O = a ribonucleoside 5'-diphosphate + [thioredoxin]-dithiol</text>
        <dbReference type="Rhea" id="RHEA:23252"/>
        <dbReference type="Rhea" id="RHEA-COMP:10698"/>
        <dbReference type="Rhea" id="RHEA-COMP:10700"/>
        <dbReference type="ChEBI" id="CHEBI:15377"/>
        <dbReference type="ChEBI" id="CHEBI:29950"/>
        <dbReference type="ChEBI" id="CHEBI:50058"/>
        <dbReference type="ChEBI" id="CHEBI:57930"/>
        <dbReference type="ChEBI" id="CHEBI:73316"/>
        <dbReference type="EC" id="1.17.4.1"/>
    </reaction>
</comment>
<dbReference type="EC" id="1.17.4.1" evidence="13"/>
<dbReference type="CDD" id="cd02888">
    <property type="entry name" value="RNR_II_dimer"/>
    <property type="match status" value="1"/>
</dbReference>
<dbReference type="Pfam" id="PF02867">
    <property type="entry name" value="Ribonuc_red_lgC"/>
    <property type="match status" value="1"/>
</dbReference>
<evidence type="ECO:0000256" key="4">
    <source>
        <dbReference type="ARBA" id="ARBA00022634"/>
    </source>
</evidence>
<proteinExistence type="inferred from homology"/>
<evidence type="ECO:0000256" key="6">
    <source>
        <dbReference type="ARBA" id="ARBA00022840"/>
    </source>
</evidence>
<evidence type="ECO:0000256" key="9">
    <source>
        <dbReference type="ARBA" id="ARBA00023157"/>
    </source>
</evidence>
<sequence length="677" mass="75546">MISQVVKRDGEIVPFQSEKINHAIARALLASGRKKEEADQLTAEVVAELEKRFTEEIPTVEQIQDTIERVLMRAGLFDVAKKFILYREKRRGVRIAKAAIVGVKDELKLSVNALRVLERRYLLKDENGLIRETPAEMFRRVAHDIAQAEANYGSDPAHYEERFYRLLSSLDFLPNSPTLMNAGTPLQQLAACFVLPVEDSMAGIFETLKNTALIHQTGGGTGFSFSRLRPKDDVVHSTGGIASGPVSFMKVFDVATEVIKQGGRRRGANMGILRVDHPDIFEFVTAKRREGVLSNFNLSVAVTDEFMEAVKRDDRFPLINPRTKQKSLEVSARELFHIIATSAWEGGDPGLVFIDRINEANPIPELGEIEATNPCGEQPLLPYEACNLGSINLSHFYQDGGIDFDRLRETVTLAIRFLDDVIDRSRFPLDRITRMVRGNRKIGLGVMGFADLLLKLKIPYDSEEALKVAEEVISFISGVAHDASRKLAQERGPFPNFDRSIFKKRGEPPLRNATLLTIAPTGTISIIAGCSQGIEPIYALVYTRTAFGDTELLEINPIFAERLRQLGLYSDRLISRVARAGGIRDLTDLPEELRRVFVSALEIGPEFHLKIQAAFQAHVDNAVSKTINLPPSATIAEVERIFMLAYELKLKGITIYRQGSRPGQILKTGDELCPECF</sequence>
<dbReference type="InterPro" id="IPR000788">
    <property type="entry name" value="RNR_lg_C"/>
</dbReference>
<keyword evidence="8" id="KW-0215">Deoxyribonucleotide synthesis</keyword>
<dbReference type="EMBL" id="QNBE01000050">
    <property type="protein sequence ID" value="RKX70123.1"/>
    <property type="molecule type" value="Genomic_DNA"/>
</dbReference>
<evidence type="ECO:0000256" key="7">
    <source>
        <dbReference type="ARBA" id="ARBA00023002"/>
    </source>
</evidence>
<keyword evidence="9" id="KW-1015">Disulfide bond</keyword>
<evidence type="ECO:0000313" key="16">
    <source>
        <dbReference type="Proteomes" id="UP000268469"/>
    </source>
</evidence>
<dbReference type="Pfam" id="PF03477">
    <property type="entry name" value="ATP-cone"/>
    <property type="match status" value="1"/>
</dbReference>
<dbReference type="GO" id="GO:0004748">
    <property type="term" value="F:ribonucleoside-diphosphate reductase activity, thioredoxin disulfide as acceptor"/>
    <property type="evidence" value="ECO:0007669"/>
    <property type="project" value="UniProtKB-EC"/>
</dbReference>
<feature type="domain" description="ATP-cone" evidence="14">
    <location>
        <begin position="3"/>
        <end position="94"/>
    </location>
</feature>
<dbReference type="NCBIfam" id="TIGR02504">
    <property type="entry name" value="NrdJ_Z"/>
    <property type="match status" value="1"/>
</dbReference>
<dbReference type="InterPro" id="IPR013509">
    <property type="entry name" value="RNR_lsu_N"/>
</dbReference>
<dbReference type="InterPro" id="IPR005144">
    <property type="entry name" value="ATP-cone_dom"/>
</dbReference>
<dbReference type="AlphaFoldDB" id="A0A660SHJ2"/>
<comment type="caution">
    <text evidence="15">The sequence shown here is derived from an EMBL/GenBank/DDBJ whole genome shotgun (WGS) entry which is preliminary data.</text>
</comment>
<evidence type="ECO:0000256" key="2">
    <source>
        <dbReference type="ARBA" id="ARBA00007405"/>
    </source>
</evidence>
<dbReference type="Pfam" id="PF00317">
    <property type="entry name" value="Ribonuc_red_lgN"/>
    <property type="match status" value="1"/>
</dbReference>
<keyword evidence="4 13" id="KW-0237">DNA synthesis</keyword>
<dbReference type="PANTHER" id="PTHR43371">
    <property type="entry name" value="VITAMIN B12-DEPENDENT RIBONUCLEOTIDE REDUCTASE"/>
    <property type="match status" value="1"/>
</dbReference>
<dbReference type="GO" id="GO:0005524">
    <property type="term" value="F:ATP binding"/>
    <property type="evidence" value="ECO:0007669"/>
    <property type="project" value="UniProtKB-UniRule"/>
</dbReference>
<dbReference type="GO" id="GO:0009263">
    <property type="term" value="P:deoxyribonucleotide biosynthetic process"/>
    <property type="evidence" value="ECO:0007669"/>
    <property type="project" value="UniProtKB-KW"/>
</dbReference>
<dbReference type="UniPathway" id="UPA00326"/>
<dbReference type="Proteomes" id="UP000268469">
    <property type="component" value="Unassembled WGS sequence"/>
</dbReference>
<dbReference type="GO" id="GO:0031419">
    <property type="term" value="F:cobalamin binding"/>
    <property type="evidence" value="ECO:0007669"/>
    <property type="project" value="UniProtKB-KW"/>
</dbReference>
<evidence type="ECO:0000256" key="12">
    <source>
        <dbReference type="PROSITE-ProRule" id="PRU00492"/>
    </source>
</evidence>
<dbReference type="FunFam" id="3.20.70.20:FF:000018">
    <property type="entry name" value="Vitamin B12-dependent ribonucleotide reductase"/>
    <property type="match status" value="1"/>
</dbReference>
<dbReference type="PROSITE" id="PS51161">
    <property type="entry name" value="ATP_CONE"/>
    <property type="match status" value="1"/>
</dbReference>
<accession>A0A660SHJ2</accession>
<comment type="similarity">
    <text evidence="2 13">Belongs to the ribonucleoside diphosphate reductase class-2 family.</text>
</comment>
<gene>
    <name evidence="15" type="ORF">DRP53_05980</name>
</gene>
<dbReference type="PRINTS" id="PR01183">
    <property type="entry name" value="RIBORDTASEM1"/>
</dbReference>
<name>A0A660SHJ2_UNCW3</name>
<dbReference type="GO" id="GO:0071897">
    <property type="term" value="P:DNA biosynthetic process"/>
    <property type="evidence" value="ECO:0007669"/>
    <property type="project" value="UniProtKB-KW"/>
</dbReference>
<keyword evidence="5 12" id="KW-0547">Nucleotide-binding</keyword>
<keyword evidence="6 12" id="KW-0067">ATP-binding</keyword>
<organism evidence="15 16">
    <name type="scientific">candidate division WOR-3 bacterium</name>
    <dbReference type="NCBI Taxonomy" id="2052148"/>
    <lineage>
        <taxon>Bacteria</taxon>
        <taxon>Bacteria division WOR-3</taxon>
    </lineage>
</organism>
<evidence type="ECO:0000256" key="13">
    <source>
        <dbReference type="RuleBase" id="RU364064"/>
    </source>
</evidence>
<keyword evidence="3 13" id="KW-0846">Cobalamin</keyword>
<reference evidence="15 16" key="1">
    <citation type="submission" date="2018-06" db="EMBL/GenBank/DDBJ databases">
        <title>Extensive metabolic versatility and redundancy in microbially diverse, dynamic hydrothermal sediments.</title>
        <authorList>
            <person name="Dombrowski N."/>
            <person name="Teske A."/>
            <person name="Baker B.J."/>
        </authorList>
    </citation>
    <scope>NUCLEOTIDE SEQUENCE [LARGE SCALE GENOMIC DNA]</scope>
    <source>
        <strain evidence="15">B36_G15</strain>
    </source>
</reference>
<dbReference type="SUPFAM" id="SSF51998">
    <property type="entry name" value="PFL-like glycyl radical enzymes"/>
    <property type="match status" value="1"/>
</dbReference>
<dbReference type="SUPFAM" id="SSF48168">
    <property type="entry name" value="R1 subunit of ribonucleotide reductase, N-terminal domain"/>
    <property type="match status" value="1"/>
</dbReference>
<protein>
    <recommendedName>
        <fullName evidence="13">Vitamin B12-dependent ribonucleotide reductase</fullName>
        <ecNumber evidence="13">1.17.4.1</ecNumber>
    </recommendedName>
</protein>
<keyword evidence="10 13" id="KW-0170">Cobalt</keyword>
<evidence type="ECO:0000259" key="14">
    <source>
        <dbReference type="PROSITE" id="PS51161"/>
    </source>
</evidence>
<evidence type="ECO:0000256" key="5">
    <source>
        <dbReference type="ARBA" id="ARBA00022741"/>
    </source>
</evidence>
<evidence type="ECO:0000256" key="10">
    <source>
        <dbReference type="ARBA" id="ARBA00023285"/>
    </source>
</evidence>
<evidence type="ECO:0000256" key="1">
    <source>
        <dbReference type="ARBA" id="ARBA00001922"/>
    </source>
</evidence>